<dbReference type="KEGG" id="taqu:KDW03_01460"/>
<evidence type="ECO:0008006" key="3">
    <source>
        <dbReference type="Google" id="ProtNLM"/>
    </source>
</evidence>
<evidence type="ECO:0000313" key="1">
    <source>
        <dbReference type="EMBL" id="URA10497.1"/>
    </source>
</evidence>
<organism evidence="1 2">
    <name type="scientific">Thermospira aquatica</name>
    <dbReference type="NCBI Taxonomy" id="2828656"/>
    <lineage>
        <taxon>Bacteria</taxon>
        <taxon>Pseudomonadati</taxon>
        <taxon>Spirochaetota</taxon>
        <taxon>Spirochaetia</taxon>
        <taxon>Brevinematales</taxon>
        <taxon>Thermospiraceae</taxon>
        <taxon>Thermospira</taxon>
    </lineage>
</organism>
<dbReference type="EMBL" id="CP073355">
    <property type="protein sequence ID" value="URA10497.1"/>
    <property type="molecule type" value="Genomic_DNA"/>
</dbReference>
<dbReference type="RefSeq" id="WP_271435624.1">
    <property type="nucleotide sequence ID" value="NZ_CP073355.1"/>
</dbReference>
<evidence type="ECO:0000313" key="2">
    <source>
        <dbReference type="Proteomes" id="UP001056539"/>
    </source>
</evidence>
<sequence length="156" mass="17951">MRKTWFLILIPVLFLLSATKGLDYSDPVLVVDAACIFLMKGDYEYLLLLTEENEKKKTLIILSNLQSNKNAKAWLKEEMDKLGGYEIVNAELYTNNSQQYAVVSTRWLIKNTSQEISEFATPEEKAKIKPNIVTSVDYLLKKIDGKWKIVSTKIRQ</sequence>
<accession>A0AAX3BDV1</accession>
<dbReference type="Proteomes" id="UP001056539">
    <property type="component" value="Chromosome"/>
</dbReference>
<gene>
    <name evidence="1" type="ORF">KDW03_01460</name>
</gene>
<reference evidence="1" key="1">
    <citation type="submission" date="2021-04" db="EMBL/GenBank/DDBJ databases">
        <authorList>
            <person name="Postec A."/>
        </authorList>
    </citation>
    <scope>NUCLEOTIDE SEQUENCE</scope>
    <source>
        <strain evidence="1">F1F22</strain>
    </source>
</reference>
<reference evidence="1" key="2">
    <citation type="submission" date="2022-06" db="EMBL/GenBank/DDBJ databases">
        <title>Thermospira aquatica gen. nov., sp. nov.</title>
        <authorList>
            <person name="Ben Ali Gam Z."/>
            <person name="Labat M."/>
        </authorList>
    </citation>
    <scope>NUCLEOTIDE SEQUENCE</scope>
    <source>
        <strain evidence="1">F1F22</strain>
    </source>
</reference>
<name>A0AAX3BDV1_9SPIR</name>
<proteinExistence type="predicted"/>
<dbReference type="AlphaFoldDB" id="A0AAX3BDV1"/>
<protein>
    <recommendedName>
        <fullName evidence="3">DUF4878 domain-containing protein</fullName>
    </recommendedName>
</protein>
<keyword evidence="2" id="KW-1185">Reference proteome</keyword>